<proteinExistence type="predicted"/>
<dbReference type="SMART" id="SM00342">
    <property type="entry name" value="HTH_ARAC"/>
    <property type="match status" value="1"/>
</dbReference>
<dbReference type="PANTHER" id="PTHR42713:SF3">
    <property type="entry name" value="TRANSCRIPTIONAL REGULATORY PROTEIN HPTR"/>
    <property type="match status" value="1"/>
</dbReference>
<dbReference type="PANTHER" id="PTHR42713">
    <property type="entry name" value="HISTIDINE KINASE-RELATED"/>
    <property type="match status" value="1"/>
</dbReference>
<dbReference type="SMART" id="SM00448">
    <property type="entry name" value="REC"/>
    <property type="match status" value="1"/>
</dbReference>
<dbReference type="PROSITE" id="PS01124">
    <property type="entry name" value="HTH_ARAC_FAMILY_2"/>
    <property type="match status" value="1"/>
</dbReference>
<dbReference type="InterPro" id="IPR018060">
    <property type="entry name" value="HTH_AraC"/>
</dbReference>
<feature type="domain" description="HTH araC/xylS-type" evidence="9">
    <location>
        <begin position="436"/>
        <end position="534"/>
    </location>
</feature>
<evidence type="ECO:0000256" key="7">
    <source>
        <dbReference type="ARBA" id="ARBA00023163"/>
    </source>
</evidence>
<reference evidence="11" key="1">
    <citation type="submission" date="2020-09" db="EMBL/GenBank/DDBJ databases">
        <title>A novel bacterium of genus Paenibacillus, isolated from South China Sea.</title>
        <authorList>
            <person name="Huang H."/>
            <person name="Mo K."/>
            <person name="Hu Y."/>
        </authorList>
    </citation>
    <scope>NUCLEOTIDE SEQUENCE</scope>
    <source>
        <strain evidence="11">IB182493</strain>
    </source>
</reference>
<evidence type="ECO:0000259" key="10">
    <source>
        <dbReference type="PROSITE" id="PS50110"/>
    </source>
</evidence>
<sequence>MAQLLIVDDEAHVVDRFAATIDWKSEGIEQVHKAYSGLEAFELLQQISIDIVVTDIKMPGMSGIELIAEIRRTWPTTKCILLSGYSEFNYAKQAMLLQTEDYLLKPVKEEDLLGAVRRVRGKLEREWEEVVSSRRLTYTLKENLPLIRANLLLELLQGKKWNEQALREKMNMLDMGEGAAWTSFTLMIVRLDEHFLQYDAQDLSWKEYAVSNMAEELFGGRYAIWHAKDVHDYLVFLMTAKQGDDPVWFERTAAALQSAACDYLKSRISIMVGRRGAFPRDVHPAYNRAIAAFRRRIGSESELFMRLEEDDRTVGHVGALHGLHEPPTLIQLLEAARWDAAEDKLRSVFEAMESGETASQEHLLEMYFTIASAYAYTAHKNGRLLAELIGIHYERMTDGVPLRSLNHLREWSLLTLRHIQEDTARESRDTRSSLIEVIRSFIEENVTRDISLQSIADRVMLHPVYVSKVYKLETGENISDYVQRAKMGKAEFLLKNSQDKIYEIADKLGYQRPHSFIHAFKKALGMTPQEYRDRYGQ</sequence>
<evidence type="ECO:0000256" key="5">
    <source>
        <dbReference type="ARBA" id="ARBA00023015"/>
    </source>
</evidence>
<feature type="domain" description="Response regulatory" evidence="10">
    <location>
        <begin position="3"/>
        <end position="120"/>
    </location>
</feature>
<evidence type="ECO:0000256" key="4">
    <source>
        <dbReference type="ARBA" id="ARBA00023012"/>
    </source>
</evidence>
<dbReference type="InterPro" id="IPR020449">
    <property type="entry name" value="Tscrpt_reg_AraC-type_HTH"/>
</dbReference>
<keyword evidence="2" id="KW-0963">Cytoplasm</keyword>
<evidence type="ECO:0000256" key="3">
    <source>
        <dbReference type="ARBA" id="ARBA00022553"/>
    </source>
</evidence>
<dbReference type="AlphaFoldDB" id="A0A927H545"/>
<organism evidence="11 12">
    <name type="scientific">Paenibacillus arenilitoris</name>
    <dbReference type="NCBI Taxonomy" id="2772299"/>
    <lineage>
        <taxon>Bacteria</taxon>
        <taxon>Bacillati</taxon>
        <taxon>Bacillota</taxon>
        <taxon>Bacilli</taxon>
        <taxon>Bacillales</taxon>
        <taxon>Paenibacillaceae</taxon>
        <taxon>Paenibacillus</taxon>
    </lineage>
</organism>
<evidence type="ECO:0000256" key="2">
    <source>
        <dbReference type="ARBA" id="ARBA00022490"/>
    </source>
</evidence>
<dbReference type="CDD" id="cd17536">
    <property type="entry name" value="REC_YesN-like"/>
    <property type="match status" value="1"/>
</dbReference>
<keyword evidence="12" id="KW-1185">Reference proteome</keyword>
<dbReference type="SUPFAM" id="SSF46689">
    <property type="entry name" value="Homeodomain-like"/>
    <property type="match status" value="1"/>
</dbReference>
<gene>
    <name evidence="11" type="ORF">IDH41_01170</name>
</gene>
<dbReference type="EMBL" id="JACXIY010000001">
    <property type="protein sequence ID" value="MBD2867169.1"/>
    <property type="molecule type" value="Genomic_DNA"/>
</dbReference>
<accession>A0A927H545</accession>
<dbReference type="Proteomes" id="UP000632125">
    <property type="component" value="Unassembled WGS sequence"/>
</dbReference>
<dbReference type="GO" id="GO:0005737">
    <property type="term" value="C:cytoplasm"/>
    <property type="evidence" value="ECO:0007669"/>
    <property type="project" value="UniProtKB-SubCell"/>
</dbReference>
<keyword evidence="7" id="KW-0804">Transcription</keyword>
<dbReference type="GO" id="GO:0043565">
    <property type="term" value="F:sequence-specific DNA binding"/>
    <property type="evidence" value="ECO:0007669"/>
    <property type="project" value="InterPro"/>
</dbReference>
<keyword evidence="6" id="KW-0238">DNA-binding</keyword>
<evidence type="ECO:0000256" key="1">
    <source>
        <dbReference type="ARBA" id="ARBA00004496"/>
    </source>
</evidence>
<keyword evidence="4" id="KW-0902">Two-component regulatory system</keyword>
<comment type="caution">
    <text evidence="11">The sequence shown here is derived from an EMBL/GenBank/DDBJ whole genome shotgun (WGS) entry which is preliminary data.</text>
</comment>
<dbReference type="RefSeq" id="WP_190857492.1">
    <property type="nucleotide sequence ID" value="NZ_JACXIY010000001.1"/>
</dbReference>
<dbReference type="InterPro" id="IPR001789">
    <property type="entry name" value="Sig_transdc_resp-reg_receiver"/>
</dbReference>
<dbReference type="PRINTS" id="PR00032">
    <property type="entry name" value="HTHARAC"/>
</dbReference>
<evidence type="ECO:0000313" key="11">
    <source>
        <dbReference type="EMBL" id="MBD2867169.1"/>
    </source>
</evidence>
<dbReference type="Pfam" id="PF00072">
    <property type="entry name" value="Response_reg"/>
    <property type="match status" value="1"/>
</dbReference>
<evidence type="ECO:0000259" key="9">
    <source>
        <dbReference type="PROSITE" id="PS01124"/>
    </source>
</evidence>
<dbReference type="InterPro" id="IPR011006">
    <property type="entry name" value="CheY-like_superfamily"/>
</dbReference>
<dbReference type="Pfam" id="PF12833">
    <property type="entry name" value="HTH_18"/>
    <property type="match status" value="1"/>
</dbReference>
<dbReference type="GO" id="GO:0003700">
    <property type="term" value="F:DNA-binding transcription factor activity"/>
    <property type="evidence" value="ECO:0007669"/>
    <property type="project" value="InterPro"/>
</dbReference>
<evidence type="ECO:0000256" key="8">
    <source>
        <dbReference type="PROSITE-ProRule" id="PRU00169"/>
    </source>
</evidence>
<keyword evidence="3 8" id="KW-0597">Phosphoprotein</keyword>
<dbReference type="Gene3D" id="3.40.50.2300">
    <property type="match status" value="1"/>
</dbReference>
<dbReference type="InterPro" id="IPR018062">
    <property type="entry name" value="HTH_AraC-typ_CS"/>
</dbReference>
<dbReference type="GO" id="GO:0000160">
    <property type="term" value="P:phosphorelay signal transduction system"/>
    <property type="evidence" value="ECO:0007669"/>
    <property type="project" value="UniProtKB-KW"/>
</dbReference>
<feature type="modified residue" description="4-aspartylphosphate" evidence="8">
    <location>
        <position position="55"/>
    </location>
</feature>
<dbReference type="PROSITE" id="PS50110">
    <property type="entry name" value="RESPONSE_REGULATORY"/>
    <property type="match status" value="1"/>
</dbReference>
<protein>
    <submittedName>
        <fullName evidence="11">Response regulator</fullName>
    </submittedName>
</protein>
<dbReference type="SUPFAM" id="SSF52172">
    <property type="entry name" value="CheY-like"/>
    <property type="match status" value="1"/>
</dbReference>
<evidence type="ECO:0000313" key="12">
    <source>
        <dbReference type="Proteomes" id="UP000632125"/>
    </source>
</evidence>
<keyword evidence="5" id="KW-0805">Transcription regulation</keyword>
<dbReference type="Gene3D" id="1.10.10.60">
    <property type="entry name" value="Homeodomain-like"/>
    <property type="match status" value="2"/>
</dbReference>
<dbReference type="InterPro" id="IPR009057">
    <property type="entry name" value="Homeodomain-like_sf"/>
</dbReference>
<dbReference type="PROSITE" id="PS00041">
    <property type="entry name" value="HTH_ARAC_FAMILY_1"/>
    <property type="match status" value="1"/>
</dbReference>
<evidence type="ECO:0000256" key="6">
    <source>
        <dbReference type="ARBA" id="ARBA00023125"/>
    </source>
</evidence>
<dbReference type="InterPro" id="IPR051552">
    <property type="entry name" value="HptR"/>
</dbReference>
<name>A0A927H545_9BACL</name>
<comment type="subcellular location">
    <subcellularLocation>
        <location evidence="1">Cytoplasm</location>
    </subcellularLocation>
</comment>